<evidence type="ECO:0000313" key="2">
    <source>
        <dbReference type="Proteomes" id="UP000223234"/>
    </source>
</evidence>
<dbReference type="Proteomes" id="UP000223234">
    <property type="component" value="Segment"/>
</dbReference>
<accession>A0A0K0N5R3</accession>
<dbReference type="EMBL" id="KR011064">
    <property type="protein sequence ID" value="AKJ71941.1"/>
    <property type="molecule type" value="Genomic_DNA"/>
</dbReference>
<reference evidence="1 2" key="1">
    <citation type="journal article" date="2015" name="Appl. Environ. Microbiol.">
        <title>Three of a Kind: Genetically Similar Tsukamurella Phages TIN2, TIN3, and TIN4.</title>
        <authorList>
            <person name="Dyson Z.A."/>
            <person name="Tucci J."/>
            <person name="Seviour R.J."/>
            <person name="Petrovski S."/>
        </authorList>
    </citation>
    <scope>NUCLEOTIDE SEQUENCE [LARGE SCALE GENOMIC DNA]</scope>
</reference>
<sequence>MMSVLELGPVPSKCADCSPPIAGVTMVPQFREGTFWRCDKCDSVFVARSYQWWSYAEMDAKDQRRAKKLLKRSK</sequence>
<name>A0A0K0N5R3_9CAUD</name>
<gene>
    <name evidence="1" type="ORF">TIN4_35</name>
</gene>
<evidence type="ECO:0000313" key="1">
    <source>
        <dbReference type="EMBL" id="AKJ71941.1"/>
    </source>
</evidence>
<organism evidence="1 2">
    <name type="scientific">Tsukamurella phage TIN4</name>
    <dbReference type="NCBI Taxonomy" id="1636547"/>
    <lineage>
        <taxon>Viruses</taxon>
        <taxon>Duplodnaviria</taxon>
        <taxon>Heunggongvirae</taxon>
        <taxon>Uroviricota</taxon>
        <taxon>Caudoviricetes</taxon>
        <taxon>Tinduovirus</taxon>
        <taxon>Tinduovirus TIN3</taxon>
    </lineage>
</organism>
<proteinExistence type="predicted"/>
<protein>
    <submittedName>
        <fullName evidence="1">Uncharacterized protein</fullName>
    </submittedName>
</protein>